<dbReference type="PIRSF" id="PIRSF000139">
    <property type="entry name" value="Glc_ox_4Fe-4S"/>
    <property type="match status" value="1"/>
</dbReference>
<keyword evidence="4 6" id="KW-0408">Iron</keyword>
<evidence type="ECO:0000256" key="3">
    <source>
        <dbReference type="ARBA" id="ARBA00022737"/>
    </source>
</evidence>
<gene>
    <name evidence="8" type="ORF">SAMN05216212_2079</name>
</gene>
<dbReference type="Proteomes" id="UP000199305">
    <property type="component" value="Unassembled WGS sequence"/>
</dbReference>
<dbReference type="GO" id="GO:0019154">
    <property type="term" value="F:glycolate dehydrogenase activity"/>
    <property type="evidence" value="ECO:0007669"/>
    <property type="project" value="UniProtKB-EC"/>
</dbReference>
<dbReference type="OrthoDB" id="9765258at2"/>
<keyword evidence="5 6" id="KW-0411">Iron-sulfur</keyword>
<dbReference type="STRING" id="658219.SAMN05216212_2079"/>
<keyword evidence="9" id="KW-1185">Reference proteome</keyword>
<dbReference type="RefSeq" id="WP_091513035.1">
    <property type="nucleotide sequence ID" value="NZ_FNFH01000003.1"/>
</dbReference>
<comment type="catalytic activity">
    <reaction evidence="6">
        <text>glycolate + A = glyoxylate + AH2</text>
        <dbReference type="Rhea" id="RHEA:21264"/>
        <dbReference type="ChEBI" id="CHEBI:13193"/>
        <dbReference type="ChEBI" id="CHEBI:17499"/>
        <dbReference type="ChEBI" id="CHEBI:29805"/>
        <dbReference type="ChEBI" id="CHEBI:36655"/>
        <dbReference type="EC" id="1.1.99.14"/>
    </reaction>
</comment>
<proteinExistence type="predicted"/>
<dbReference type="EMBL" id="FNFH01000003">
    <property type="protein sequence ID" value="SDK28447.1"/>
    <property type="molecule type" value="Genomic_DNA"/>
</dbReference>
<keyword evidence="6" id="KW-0813">Transport</keyword>
<dbReference type="AlphaFoldDB" id="A0A1G9AMC1"/>
<accession>A0A1G9AMC1</accession>
<dbReference type="GO" id="GO:0051539">
    <property type="term" value="F:4 iron, 4 sulfur cluster binding"/>
    <property type="evidence" value="ECO:0007669"/>
    <property type="project" value="UniProtKB-UniRule"/>
</dbReference>
<keyword evidence="2 6" id="KW-0479">Metal-binding</keyword>
<comment type="function">
    <text evidence="6">Component of a complex that catalyzes the oxidation of glycolate to glyoxylate.</text>
</comment>
<dbReference type="Gene3D" id="1.10.1060.10">
    <property type="entry name" value="Alpha-helical ferredoxin"/>
    <property type="match status" value="1"/>
</dbReference>
<reference evidence="9" key="1">
    <citation type="submission" date="2016-10" db="EMBL/GenBank/DDBJ databases">
        <authorList>
            <person name="Varghese N."/>
            <person name="Submissions S."/>
        </authorList>
    </citation>
    <scope>NUCLEOTIDE SEQUENCE [LARGE SCALE GENOMIC DNA]</scope>
    <source>
        <strain evidence="9">CGMCC 1.10658</strain>
    </source>
</reference>
<dbReference type="Pfam" id="PF13183">
    <property type="entry name" value="Fer4_8"/>
    <property type="match status" value="1"/>
</dbReference>
<protein>
    <recommendedName>
        <fullName evidence="6">Glycolate oxidase iron-sulfur subunit</fullName>
        <ecNumber evidence="6">1.1.99.14</ecNumber>
    </recommendedName>
</protein>
<evidence type="ECO:0000256" key="6">
    <source>
        <dbReference type="PIRNR" id="PIRNR000139"/>
    </source>
</evidence>
<evidence type="ECO:0000256" key="4">
    <source>
        <dbReference type="ARBA" id="ARBA00023004"/>
    </source>
</evidence>
<feature type="domain" description="4Fe-4S ferredoxin-type" evidence="7">
    <location>
        <begin position="16"/>
        <end position="45"/>
    </location>
</feature>
<dbReference type="PROSITE" id="PS00198">
    <property type="entry name" value="4FE4S_FER_1"/>
    <property type="match status" value="1"/>
</dbReference>
<dbReference type="PROSITE" id="PS51379">
    <property type="entry name" value="4FE4S_FER_2"/>
    <property type="match status" value="2"/>
</dbReference>
<evidence type="ECO:0000313" key="9">
    <source>
        <dbReference type="Proteomes" id="UP000199305"/>
    </source>
</evidence>
<dbReference type="SUPFAM" id="SSF46548">
    <property type="entry name" value="alpha-helical ferredoxin"/>
    <property type="match status" value="1"/>
</dbReference>
<dbReference type="InterPro" id="IPR012257">
    <property type="entry name" value="Glc_ox_4Fe-4S"/>
</dbReference>
<dbReference type="EC" id="1.1.99.14" evidence="6"/>
<dbReference type="InterPro" id="IPR009051">
    <property type="entry name" value="Helical_ferredxn"/>
</dbReference>
<dbReference type="InterPro" id="IPR017896">
    <property type="entry name" value="4Fe4S_Fe-S-bd"/>
</dbReference>
<dbReference type="NCBIfam" id="NF008434">
    <property type="entry name" value="PRK11274.1"/>
    <property type="match status" value="1"/>
</dbReference>
<feature type="domain" description="4Fe-4S ferredoxin-type" evidence="7">
    <location>
        <begin position="66"/>
        <end position="89"/>
    </location>
</feature>
<name>A0A1G9AMC1_9GAMM</name>
<keyword evidence="6" id="KW-0249">Electron transport</keyword>
<dbReference type="PANTHER" id="PTHR32479">
    <property type="entry name" value="GLYCOLATE OXIDASE IRON-SULFUR SUBUNIT"/>
    <property type="match status" value="1"/>
</dbReference>
<dbReference type="PANTHER" id="PTHR32479:SF17">
    <property type="entry name" value="GLYCOLATE OXIDASE IRON-SULFUR SUBUNIT"/>
    <property type="match status" value="1"/>
</dbReference>
<dbReference type="Pfam" id="PF02754">
    <property type="entry name" value="CCG"/>
    <property type="match status" value="2"/>
</dbReference>
<organism evidence="8 9">
    <name type="scientific">Microbulbifer yueqingensis</name>
    <dbReference type="NCBI Taxonomy" id="658219"/>
    <lineage>
        <taxon>Bacteria</taxon>
        <taxon>Pseudomonadati</taxon>
        <taxon>Pseudomonadota</taxon>
        <taxon>Gammaproteobacteria</taxon>
        <taxon>Cellvibrionales</taxon>
        <taxon>Microbulbiferaceae</taxon>
        <taxon>Microbulbifer</taxon>
    </lineage>
</organism>
<evidence type="ECO:0000256" key="5">
    <source>
        <dbReference type="ARBA" id="ARBA00023014"/>
    </source>
</evidence>
<sequence length="428" mass="45845">MQVNIIDGLLAPGDAGRAEKVLNACVHCGFCTATCPTYLQEYNELDSPRGRIYLMKEMLETGTAGDITRLHLDRCVTCLSCETTCPSGVEYHKLVAIGRATVEQLAPRGAGGKAVRALLRRLMLSPRLFPSLLRLGSFVAPLLPSRLRRVYFPARAGSGKAARAMRVRIASGAGTGAVILLPGCVQPSLRPGIDRAFERILSHCGVPLLSPPAAGCCGAVSFHTGAEEEGRDFARRNIDCWWPMVEGAASEAGGGIRAIVSTASGCGTQLKDYPTLLADDPYYSPRAERLAALLRDPVELVNELLGEGSLKADLSRLPGSAVFHCPCTLQHGQGLAGEVERIFRDGGIELPPVRDAHLCCGSAGTYSILQPKFARALRREKLDNLEASEPGQILTANIGCLLHLQAGTEIPVRHWLEALADTLEEAPH</sequence>
<keyword evidence="3" id="KW-0677">Repeat</keyword>
<comment type="catalytic activity">
    <reaction evidence="6">
        <text>(R)-lactate + A = pyruvate + AH2</text>
        <dbReference type="Rhea" id="RHEA:15089"/>
        <dbReference type="ChEBI" id="CHEBI:13193"/>
        <dbReference type="ChEBI" id="CHEBI:15361"/>
        <dbReference type="ChEBI" id="CHEBI:16004"/>
        <dbReference type="ChEBI" id="CHEBI:17499"/>
    </reaction>
</comment>
<evidence type="ECO:0000313" key="8">
    <source>
        <dbReference type="EMBL" id="SDK28447.1"/>
    </source>
</evidence>
<comment type="cofactor">
    <cofactor evidence="6">
        <name>[4Fe-4S] cluster</name>
        <dbReference type="ChEBI" id="CHEBI:49883"/>
    </cofactor>
    <text evidence="6">Binds 2 [4Fe-4S] clusters.</text>
</comment>
<dbReference type="GO" id="GO:0046872">
    <property type="term" value="F:metal ion binding"/>
    <property type="evidence" value="ECO:0007669"/>
    <property type="project" value="UniProtKB-UniRule"/>
</dbReference>
<dbReference type="InterPro" id="IPR004017">
    <property type="entry name" value="Cys_rich_dom"/>
</dbReference>
<evidence type="ECO:0000256" key="2">
    <source>
        <dbReference type="ARBA" id="ARBA00022723"/>
    </source>
</evidence>
<evidence type="ECO:0000259" key="7">
    <source>
        <dbReference type="PROSITE" id="PS51379"/>
    </source>
</evidence>
<evidence type="ECO:0000256" key="1">
    <source>
        <dbReference type="ARBA" id="ARBA00022485"/>
    </source>
</evidence>
<dbReference type="InterPro" id="IPR017900">
    <property type="entry name" value="4Fe4S_Fe_S_CS"/>
</dbReference>
<keyword evidence="1 6" id="KW-0004">4Fe-4S</keyword>